<evidence type="ECO:0000256" key="7">
    <source>
        <dbReference type="HAMAP-Rule" id="MF_00208"/>
    </source>
</evidence>
<dbReference type="GO" id="GO:0051301">
    <property type="term" value="P:cell division"/>
    <property type="evidence" value="ECO:0007669"/>
    <property type="project" value="UniProtKB-KW"/>
</dbReference>
<dbReference type="InterPro" id="IPR000713">
    <property type="entry name" value="Mur_ligase_N"/>
</dbReference>
<evidence type="ECO:0000313" key="13">
    <source>
        <dbReference type="Proteomes" id="UP000002016"/>
    </source>
</evidence>
<evidence type="ECO:0000256" key="4">
    <source>
        <dbReference type="ARBA" id="ARBA00022984"/>
    </source>
</evidence>
<comment type="caution">
    <text evidence="7">Lacks conserved residue(s) required for the propagation of feature annotation.</text>
</comment>
<evidence type="ECO:0000313" key="12">
    <source>
        <dbReference type="EMBL" id="ABV34337.1"/>
    </source>
</evidence>
<dbReference type="PANTHER" id="PTHR23135:SF4">
    <property type="entry name" value="UDP-N-ACETYLMURAMOYL-L-ALANYL-D-GLUTAMATE--2,6-DIAMINOPIMELATE LIGASE MURE HOMOLOG, CHLOROPLASTIC"/>
    <property type="match status" value="1"/>
</dbReference>
<feature type="binding site" evidence="7">
    <location>
        <position position="33"/>
    </location>
    <ligand>
        <name>UDP-N-acetyl-alpha-D-muramoyl-L-alanyl-D-glutamate</name>
        <dbReference type="ChEBI" id="CHEBI:83900"/>
    </ligand>
</feature>
<dbReference type="RefSeq" id="WP_012003813.1">
    <property type="nucleotide sequence ID" value="NC_009828.1"/>
</dbReference>
<dbReference type="EC" id="6.3.2.-" evidence="7"/>
<feature type="domain" description="Mur ligase N-terminal catalytic" evidence="9">
    <location>
        <begin position="26"/>
        <end position="83"/>
    </location>
</feature>
<comment type="cofactor">
    <cofactor evidence="7">
        <name>Mg(2+)</name>
        <dbReference type="ChEBI" id="CHEBI:18420"/>
    </cofactor>
</comment>
<dbReference type="SUPFAM" id="SSF63418">
    <property type="entry name" value="MurE/MurF N-terminal domain"/>
    <property type="match status" value="1"/>
</dbReference>
<proteinExistence type="inferred from homology"/>
<dbReference type="InterPro" id="IPR013221">
    <property type="entry name" value="Mur_ligase_cen"/>
</dbReference>
<dbReference type="EMBL" id="CP000812">
    <property type="protein sequence ID" value="ABV34337.1"/>
    <property type="molecule type" value="Genomic_DNA"/>
</dbReference>
<keyword evidence="7" id="KW-0436">Ligase</keyword>
<dbReference type="HAMAP" id="MF_00208">
    <property type="entry name" value="MurE"/>
    <property type="match status" value="1"/>
</dbReference>
<keyword evidence="6 7" id="KW-0961">Cell wall biogenesis/degradation</keyword>
<keyword evidence="4 7" id="KW-0573">Peptidoglycan synthesis</keyword>
<evidence type="ECO:0000259" key="9">
    <source>
        <dbReference type="Pfam" id="PF01225"/>
    </source>
</evidence>
<comment type="function">
    <text evidence="7">Catalyzes the addition of an amino acid to the nucleotide precursor UDP-N-acetylmuramoyl-L-alanyl-D-glutamate (UMAG) in the biosynthesis of bacterial cell-wall peptidoglycan.</text>
</comment>
<sequence length="492" mass="55082">MLVRNLIEAIDEVTLNLQFDGEDIVITGITNKSTEVRPGYLFICHKGSRFDSHEIASEIIKKGASFLVVEHPISVDFPHVVVSDSRLAESILSALYYDDPFNKLLTIGITGTNGKTTAAHLFHHVLKTLGSNGSMLGTIYYDILGEQKFHHDNTTPDAIEILKAMKNTVDRSGKHFVMEVSSHSLAMKRVESVKFDIAALTNITRDHLDFHQTFDEYIKTKLHIFDLLKEFGIAVVSDEFEHIVNKRVKKVIYGMSENSDYRILSAEIDKFGTNFVLKSRFGEHKCSINIPGIHNAYNATLVIASLCELGYDIESIIEAIKSFEGVEGRFQFIREGTLVGIDIVVDFAHSPDALEKTLITARKIASGRIITVFGAGGQADKGKRPMMAEVVCRYSDVSIITTDDPRGEDPEEILFEVEKGVPSGSPYLVIPDRKEAIETALTLANRGDMVIVAGRGHEEYQIFSDERKIPFKDAEVIRKILLKEYEKEKKRV</sequence>
<reference evidence="12 13" key="1">
    <citation type="submission" date="2007-08" db="EMBL/GenBank/DDBJ databases">
        <title>Complete sequence of Thermotoga lettingae TMO.</title>
        <authorList>
            <consortium name="US DOE Joint Genome Institute"/>
            <person name="Copeland A."/>
            <person name="Lucas S."/>
            <person name="Lapidus A."/>
            <person name="Barry K."/>
            <person name="Glavina del Rio T."/>
            <person name="Dalin E."/>
            <person name="Tice H."/>
            <person name="Pitluck S."/>
            <person name="Foster B."/>
            <person name="Bruce D."/>
            <person name="Schmutz J."/>
            <person name="Larimer F."/>
            <person name="Land M."/>
            <person name="Hauser L."/>
            <person name="Kyrpides N."/>
            <person name="Mikhailova N."/>
            <person name="Nelson K."/>
            <person name="Gogarten J.P."/>
            <person name="Noll K."/>
            <person name="Richardson P."/>
        </authorList>
    </citation>
    <scope>NUCLEOTIDE SEQUENCE [LARGE SCALE GENOMIC DNA]</scope>
    <source>
        <strain evidence="13">ATCC BAA-301 / DSM 14385 / NBRC 107922 / TMO</strain>
    </source>
</reference>
<dbReference type="HOGENOM" id="CLU_022291_4_1_0"/>
<dbReference type="NCBIfam" id="TIGR01085">
    <property type="entry name" value="murE"/>
    <property type="match status" value="1"/>
</dbReference>
<keyword evidence="7" id="KW-0067">ATP-binding</keyword>
<dbReference type="Proteomes" id="UP000002016">
    <property type="component" value="Chromosome"/>
</dbReference>
<comment type="similarity">
    <text evidence="1 7">Belongs to the MurCDEF family. MurE subfamily.</text>
</comment>
<dbReference type="GO" id="GO:0008360">
    <property type="term" value="P:regulation of cell shape"/>
    <property type="evidence" value="ECO:0007669"/>
    <property type="project" value="UniProtKB-KW"/>
</dbReference>
<dbReference type="Pfam" id="PF08245">
    <property type="entry name" value="Mur_ligase_M"/>
    <property type="match status" value="1"/>
</dbReference>
<dbReference type="GO" id="GO:0005737">
    <property type="term" value="C:cytoplasm"/>
    <property type="evidence" value="ECO:0007669"/>
    <property type="project" value="UniProtKB-SubCell"/>
</dbReference>
<dbReference type="Pfam" id="PF02875">
    <property type="entry name" value="Mur_ligase_C"/>
    <property type="match status" value="1"/>
</dbReference>
<organism evidence="12 13">
    <name type="scientific">Pseudothermotoga lettingae (strain ATCC BAA-301 / DSM 14385 / NBRC 107922 / TMO)</name>
    <name type="common">Thermotoga lettingae</name>
    <dbReference type="NCBI Taxonomy" id="416591"/>
    <lineage>
        <taxon>Bacteria</taxon>
        <taxon>Thermotogati</taxon>
        <taxon>Thermotogota</taxon>
        <taxon>Thermotogae</taxon>
        <taxon>Thermotogales</taxon>
        <taxon>Thermotogaceae</taxon>
        <taxon>Pseudothermotoga</taxon>
    </lineage>
</organism>
<reference evidence="12 13" key="2">
    <citation type="journal article" date="2009" name="Proc. Natl. Acad. Sci. U.S.A.">
        <title>On the chimeric nature, thermophilic origin, and phylogenetic placement of the Thermotogales.</title>
        <authorList>
            <person name="Zhaxybayeva O."/>
            <person name="Swithers K.S."/>
            <person name="Lapierre P."/>
            <person name="Fournier G.P."/>
            <person name="Bickhart D.M."/>
            <person name="DeBoy R.T."/>
            <person name="Nelson K.E."/>
            <person name="Nesbo C.L."/>
            <person name="Doolittle W.F."/>
            <person name="Gogarten J.P."/>
            <person name="Noll K.M."/>
        </authorList>
    </citation>
    <scope>NUCLEOTIDE SEQUENCE [LARGE SCALE GENOMIC DNA]</scope>
    <source>
        <strain evidence="13">ATCC BAA-301 / DSM 14385 / NBRC 107922 / TMO</strain>
    </source>
</reference>
<dbReference type="AlphaFoldDB" id="A8F853"/>
<keyword evidence="3 7" id="KW-0133">Cell shape</keyword>
<dbReference type="Pfam" id="PF01225">
    <property type="entry name" value="Mur_ligase"/>
    <property type="match status" value="1"/>
</dbReference>
<evidence type="ECO:0000256" key="6">
    <source>
        <dbReference type="ARBA" id="ARBA00023316"/>
    </source>
</evidence>
<gene>
    <name evidence="7" type="primary">murE</name>
    <name evidence="12" type="ordered locus">Tlet_1783</name>
</gene>
<evidence type="ECO:0000256" key="5">
    <source>
        <dbReference type="ARBA" id="ARBA00023306"/>
    </source>
</evidence>
<keyword evidence="7" id="KW-0963">Cytoplasm</keyword>
<dbReference type="OrthoDB" id="9800958at2"/>
<feature type="domain" description="Mur ligase C-terminal" evidence="10">
    <location>
        <begin position="328"/>
        <end position="456"/>
    </location>
</feature>
<evidence type="ECO:0000259" key="11">
    <source>
        <dbReference type="Pfam" id="PF08245"/>
    </source>
</evidence>
<dbReference type="SUPFAM" id="SSF53623">
    <property type="entry name" value="MurD-like peptide ligases, catalytic domain"/>
    <property type="match status" value="1"/>
</dbReference>
<comment type="PTM">
    <text evidence="7">Carboxylation is probably crucial for Mg(2+) binding and, consequently, for the gamma-phosphate positioning of ATP.</text>
</comment>
<dbReference type="PANTHER" id="PTHR23135">
    <property type="entry name" value="MUR LIGASE FAMILY MEMBER"/>
    <property type="match status" value="1"/>
</dbReference>
<keyword evidence="2 7" id="KW-0132">Cell division</keyword>
<dbReference type="GO" id="GO:0000287">
    <property type="term" value="F:magnesium ion binding"/>
    <property type="evidence" value="ECO:0007669"/>
    <property type="project" value="UniProtKB-UniRule"/>
</dbReference>
<dbReference type="Gene3D" id="3.90.190.20">
    <property type="entry name" value="Mur ligase, C-terminal domain"/>
    <property type="match status" value="1"/>
</dbReference>
<feature type="binding site" evidence="7">
    <location>
        <position position="181"/>
    </location>
    <ligand>
        <name>UDP-N-acetyl-alpha-D-muramoyl-L-alanyl-D-glutamate</name>
        <dbReference type="ChEBI" id="CHEBI:83900"/>
    </ligand>
</feature>
<dbReference type="UniPathway" id="UPA00219"/>
<evidence type="ECO:0000256" key="8">
    <source>
        <dbReference type="RuleBase" id="RU004135"/>
    </source>
</evidence>
<dbReference type="Gene3D" id="3.40.1190.10">
    <property type="entry name" value="Mur-like, catalytic domain"/>
    <property type="match status" value="1"/>
</dbReference>
<comment type="subcellular location">
    <subcellularLocation>
        <location evidence="7 8">Cytoplasm</location>
    </subcellularLocation>
</comment>
<feature type="domain" description="Mur ligase central" evidence="11">
    <location>
        <begin position="109"/>
        <end position="305"/>
    </location>
</feature>
<comment type="pathway">
    <text evidence="7 8">Cell wall biogenesis; peptidoglycan biosynthesis.</text>
</comment>
<dbReference type="InterPro" id="IPR036615">
    <property type="entry name" value="Mur_ligase_C_dom_sf"/>
</dbReference>
<feature type="modified residue" description="N6-carboxylysine" evidence="7">
    <location>
        <position position="221"/>
    </location>
</feature>
<evidence type="ECO:0000259" key="10">
    <source>
        <dbReference type="Pfam" id="PF02875"/>
    </source>
</evidence>
<evidence type="ECO:0000256" key="2">
    <source>
        <dbReference type="ARBA" id="ARBA00022618"/>
    </source>
</evidence>
<feature type="binding site" evidence="7">
    <location>
        <begin position="154"/>
        <end position="155"/>
    </location>
    <ligand>
        <name>UDP-N-acetyl-alpha-D-muramoyl-L-alanyl-D-glutamate</name>
        <dbReference type="ChEBI" id="CHEBI:83900"/>
    </ligand>
</feature>
<dbReference type="SUPFAM" id="SSF53244">
    <property type="entry name" value="MurD-like peptide ligases, peptide-binding domain"/>
    <property type="match status" value="1"/>
</dbReference>
<dbReference type="GO" id="GO:0016881">
    <property type="term" value="F:acid-amino acid ligase activity"/>
    <property type="evidence" value="ECO:0007669"/>
    <property type="project" value="UniProtKB-UniRule"/>
</dbReference>
<keyword evidence="7" id="KW-0460">Magnesium</keyword>
<evidence type="ECO:0000256" key="3">
    <source>
        <dbReference type="ARBA" id="ARBA00022960"/>
    </source>
</evidence>
<feature type="binding site" evidence="7">
    <location>
        <begin position="111"/>
        <end position="117"/>
    </location>
    <ligand>
        <name>ATP</name>
        <dbReference type="ChEBI" id="CHEBI:30616"/>
    </ligand>
</feature>
<dbReference type="InterPro" id="IPR005761">
    <property type="entry name" value="UDP-N-AcMur-Glu-dNH2Pim_ligase"/>
</dbReference>
<dbReference type="KEGG" id="tle:Tlet_1783"/>
<dbReference type="GO" id="GO:0071555">
    <property type="term" value="P:cell wall organization"/>
    <property type="evidence" value="ECO:0007669"/>
    <property type="project" value="UniProtKB-KW"/>
</dbReference>
<dbReference type="InterPro" id="IPR035911">
    <property type="entry name" value="MurE/MurF_N"/>
</dbReference>
<feature type="binding site" evidence="7">
    <location>
        <position position="189"/>
    </location>
    <ligand>
        <name>UDP-N-acetyl-alpha-D-muramoyl-L-alanyl-D-glutamate</name>
        <dbReference type="ChEBI" id="CHEBI:83900"/>
    </ligand>
</feature>
<dbReference type="InterPro" id="IPR004101">
    <property type="entry name" value="Mur_ligase_C"/>
</dbReference>
<dbReference type="GO" id="GO:0009252">
    <property type="term" value="P:peptidoglycan biosynthetic process"/>
    <property type="evidence" value="ECO:0007669"/>
    <property type="project" value="UniProtKB-UniRule"/>
</dbReference>
<keyword evidence="5 7" id="KW-0131">Cell cycle</keyword>
<feature type="binding site" evidence="7">
    <location>
        <position position="153"/>
    </location>
    <ligand>
        <name>UDP-N-acetyl-alpha-D-muramoyl-L-alanyl-D-glutamate</name>
        <dbReference type="ChEBI" id="CHEBI:83900"/>
    </ligand>
</feature>
<dbReference type="eggNOG" id="COG0769">
    <property type="taxonomic scope" value="Bacteria"/>
</dbReference>
<dbReference type="InterPro" id="IPR036565">
    <property type="entry name" value="Mur-like_cat_sf"/>
</dbReference>
<keyword evidence="13" id="KW-1185">Reference proteome</keyword>
<dbReference type="GO" id="GO:0005524">
    <property type="term" value="F:ATP binding"/>
    <property type="evidence" value="ECO:0007669"/>
    <property type="project" value="UniProtKB-UniRule"/>
</dbReference>
<protein>
    <recommendedName>
        <fullName evidence="7">UDP-N-acetylmuramyl-tripeptide synthetase</fullName>
        <ecNumber evidence="7">6.3.2.-</ecNumber>
    </recommendedName>
    <alternativeName>
        <fullName evidence="7">UDP-MurNAc-tripeptide synthetase</fullName>
    </alternativeName>
</protein>
<name>A8F853_PSELT</name>
<dbReference type="STRING" id="416591.Tlet_1783"/>
<dbReference type="Gene3D" id="3.40.1390.10">
    <property type="entry name" value="MurE/MurF, N-terminal domain"/>
    <property type="match status" value="1"/>
</dbReference>
<dbReference type="NCBIfam" id="NF001126">
    <property type="entry name" value="PRK00139.1-4"/>
    <property type="match status" value="1"/>
</dbReference>
<evidence type="ECO:0000256" key="1">
    <source>
        <dbReference type="ARBA" id="ARBA00005898"/>
    </source>
</evidence>
<accession>A8F853</accession>
<keyword evidence="7" id="KW-0547">Nucleotide-binding</keyword>